<dbReference type="CDD" id="cd07983">
    <property type="entry name" value="LPLAT_DUF374-like"/>
    <property type="match status" value="1"/>
</dbReference>
<evidence type="ECO:0000313" key="3">
    <source>
        <dbReference type="EMBL" id="MCA9756193.1"/>
    </source>
</evidence>
<dbReference type="SUPFAM" id="SSF69593">
    <property type="entry name" value="Glycerol-3-phosphate (1)-acyltransferase"/>
    <property type="match status" value="1"/>
</dbReference>
<reference evidence="3" key="1">
    <citation type="submission" date="2020-04" db="EMBL/GenBank/DDBJ databases">
        <authorList>
            <person name="Zhang T."/>
        </authorList>
    </citation>
    <scope>NUCLEOTIDE SEQUENCE</scope>
    <source>
        <strain evidence="3">HKST-UBA02</strain>
    </source>
</reference>
<evidence type="ECO:0000313" key="4">
    <source>
        <dbReference type="Proteomes" id="UP000739538"/>
    </source>
</evidence>
<dbReference type="GO" id="GO:0016746">
    <property type="term" value="F:acyltransferase activity"/>
    <property type="evidence" value="ECO:0007669"/>
    <property type="project" value="UniProtKB-KW"/>
</dbReference>
<dbReference type="Pfam" id="PF04028">
    <property type="entry name" value="DUF374"/>
    <property type="match status" value="1"/>
</dbReference>
<dbReference type="AlphaFoldDB" id="A0A956NC16"/>
<reference evidence="3" key="2">
    <citation type="journal article" date="2021" name="Microbiome">
        <title>Successional dynamics and alternative stable states in a saline activated sludge microbial community over 9 years.</title>
        <authorList>
            <person name="Wang Y."/>
            <person name="Ye J."/>
            <person name="Ju F."/>
            <person name="Liu L."/>
            <person name="Boyd J.A."/>
            <person name="Deng Y."/>
            <person name="Parks D.H."/>
            <person name="Jiang X."/>
            <person name="Yin X."/>
            <person name="Woodcroft B.J."/>
            <person name="Tyson G.W."/>
            <person name="Hugenholtz P."/>
            <person name="Polz M.F."/>
            <person name="Zhang T."/>
        </authorList>
    </citation>
    <scope>NUCLEOTIDE SEQUENCE</scope>
    <source>
        <strain evidence="3">HKST-UBA02</strain>
    </source>
</reference>
<evidence type="ECO:0000256" key="1">
    <source>
        <dbReference type="SAM" id="MobiDB-lite"/>
    </source>
</evidence>
<evidence type="ECO:0000259" key="2">
    <source>
        <dbReference type="Pfam" id="PF04028"/>
    </source>
</evidence>
<dbReference type="InterPro" id="IPR007172">
    <property type="entry name" value="DUF374"/>
</dbReference>
<keyword evidence="3" id="KW-0012">Acyltransferase</keyword>
<gene>
    <name evidence="3" type="ORF">KDA27_10345</name>
</gene>
<proteinExistence type="predicted"/>
<comment type="caution">
    <text evidence="3">The sequence shown here is derived from an EMBL/GenBank/DDBJ whole genome shotgun (WGS) entry which is preliminary data.</text>
</comment>
<protein>
    <submittedName>
        <fullName evidence="3">Lysophospholipid acyltransferase family protein</fullName>
    </submittedName>
</protein>
<feature type="compositionally biased region" description="Basic and acidic residues" evidence="1">
    <location>
        <begin position="253"/>
        <end position="269"/>
    </location>
</feature>
<sequence length="269" mass="29500">MSGPDERIPRPETEFSRQARFVWAGRIGGAVLRLWGRTWRIRKEEPAAVAEFVRTGQPYIHGFFHEHILSLSYAYRKRGVVVLVSQSADGEYISQVIHRLGYGTVRGSTTRGGLRALLTMAKIGAGGRALSVTPDGPRGPRREVQLGILHIASRSGQPIVPLGVAISSLRRLGGWDRFEIPLPFAKIQIVAGEPIPIAADLSPDELEKRYLALLQERFAYVEERAQRLLFGEPKSDATASDATASDATTSDSSRGRSDEATRDIGGRAE</sequence>
<organism evidence="3 4">
    <name type="scientific">Eiseniibacteriota bacterium</name>
    <dbReference type="NCBI Taxonomy" id="2212470"/>
    <lineage>
        <taxon>Bacteria</taxon>
        <taxon>Candidatus Eiseniibacteriota</taxon>
    </lineage>
</organism>
<name>A0A956NC16_UNCEI</name>
<keyword evidence="3" id="KW-0808">Transferase</keyword>
<dbReference type="Proteomes" id="UP000739538">
    <property type="component" value="Unassembled WGS sequence"/>
</dbReference>
<feature type="region of interest" description="Disordered" evidence="1">
    <location>
        <begin position="231"/>
        <end position="269"/>
    </location>
</feature>
<feature type="compositionally biased region" description="Low complexity" evidence="1">
    <location>
        <begin position="236"/>
        <end position="252"/>
    </location>
</feature>
<dbReference type="EMBL" id="JAGQHS010000045">
    <property type="protein sequence ID" value="MCA9756193.1"/>
    <property type="molecule type" value="Genomic_DNA"/>
</dbReference>
<accession>A0A956NC16</accession>
<feature type="domain" description="DUF374" evidence="2">
    <location>
        <begin position="73"/>
        <end position="141"/>
    </location>
</feature>